<dbReference type="EMBL" id="BPLR01003829">
    <property type="protein sequence ID" value="GIX89138.1"/>
    <property type="molecule type" value="Genomic_DNA"/>
</dbReference>
<comment type="caution">
    <text evidence="1">The sequence shown here is derived from an EMBL/GenBank/DDBJ whole genome shotgun (WGS) entry which is preliminary data.</text>
</comment>
<sequence length="108" mass="11893">MLLDILLQGQRSKMTSIFFPGGPKRNITSLSILLTATLSSFPPHTVHLSLACGAAFMLPDSGFRKEKERKRWETCTLGSSLKGTKMGLQGMDTQGSCEMICPVLLFVW</sequence>
<gene>
    <name evidence="1" type="ORF">CEXT_328531</name>
</gene>
<dbReference type="Proteomes" id="UP001054945">
    <property type="component" value="Unassembled WGS sequence"/>
</dbReference>
<evidence type="ECO:0000313" key="2">
    <source>
        <dbReference type="Proteomes" id="UP001054945"/>
    </source>
</evidence>
<accession>A0AAV4NXR1</accession>
<reference evidence="1 2" key="1">
    <citation type="submission" date="2021-06" db="EMBL/GenBank/DDBJ databases">
        <title>Caerostris extrusa draft genome.</title>
        <authorList>
            <person name="Kono N."/>
            <person name="Arakawa K."/>
        </authorList>
    </citation>
    <scope>NUCLEOTIDE SEQUENCE [LARGE SCALE GENOMIC DNA]</scope>
</reference>
<organism evidence="1 2">
    <name type="scientific">Caerostris extrusa</name>
    <name type="common">Bark spider</name>
    <name type="synonym">Caerostris bankana</name>
    <dbReference type="NCBI Taxonomy" id="172846"/>
    <lineage>
        <taxon>Eukaryota</taxon>
        <taxon>Metazoa</taxon>
        <taxon>Ecdysozoa</taxon>
        <taxon>Arthropoda</taxon>
        <taxon>Chelicerata</taxon>
        <taxon>Arachnida</taxon>
        <taxon>Araneae</taxon>
        <taxon>Araneomorphae</taxon>
        <taxon>Entelegynae</taxon>
        <taxon>Araneoidea</taxon>
        <taxon>Araneidae</taxon>
        <taxon>Caerostris</taxon>
    </lineage>
</organism>
<keyword evidence="2" id="KW-1185">Reference proteome</keyword>
<dbReference type="AlphaFoldDB" id="A0AAV4NXR1"/>
<evidence type="ECO:0000313" key="1">
    <source>
        <dbReference type="EMBL" id="GIX89138.1"/>
    </source>
</evidence>
<name>A0AAV4NXR1_CAEEX</name>
<proteinExistence type="predicted"/>
<protein>
    <submittedName>
        <fullName evidence="1">Uncharacterized protein</fullName>
    </submittedName>
</protein>